<comment type="subcellular location">
    <subcellularLocation>
        <location evidence="1">Cell membrane</location>
        <topology evidence="1">Multi-pass membrane protein</topology>
    </subcellularLocation>
</comment>
<accession>A0A9D0ZFZ1</accession>
<evidence type="ECO:0000256" key="4">
    <source>
        <dbReference type="ARBA" id="ARBA00022989"/>
    </source>
</evidence>
<evidence type="ECO:0000256" key="1">
    <source>
        <dbReference type="ARBA" id="ARBA00004651"/>
    </source>
</evidence>
<keyword evidence="3 6" id="KW-0812">Transmembrane</keyword>
<gene>
    <name evidence="7" type="ORF">IAD32_00195</name>
</gene>
<protein>
    <submittedName>
        <fullName evidence="7">Na/Pi cotransporter family protein</fullName>
    </submittedName>
</protein>
<sequence length="318" mass="33379">MPIFYALYFTAGLALFLFGMHQMTKSLSALSDGTLQKKLSALTKSKIRGVLSGICMTALMQSSSAVTVMLVGLVNAGILTLYETIGVIMGANIGTTATAWLIGIAGFAGTPLSAWLNLVTLAGASLLFAAAFCIKKKLEIAAAFCGFGMLILGMHFMSDALSPLQVFPQTAQFLLYFSNPFYGLFAGTVVTALLQSSSASVGILQALSLTGSVTIASAIPIVLGQNIGTCVTALLACIGTGKNARRTAFIHLYFNLTGALFLLAVFYGLDAAFSFSFLEKAASPAGIAMIHTAFNLLCTILLYPFSGCLAHLARRTVR</sequence>
<evidence type="ECO:0000256" key="6">
    <source>
        <dbReference type="SAM" id="Phobius"/>
    </source>
</evidence>
<dbReference type="GO" id="GO:0005886">
    <property type="term" value="C:plasma membrane"/>
    <property type="evidence" value="ECO:0007669"/>
    <property type="project" value="UniProtKB-SubCell"/>
</dbReference>
<feature type="transmembrane region" description="Helical" evidence="6">
    <location>
        <begin position="252"/>
        <end position="269"/>
    </location>
</feature>
<dbReference type="PANTHER" id="PTHR10010">
    <property type="entry name" value="SOLUTE CARRIER FAMILY 34 SODIUM PHOSPHATE , MEMBER 2-RELATED"/>
    <property type="match status" value="1"/>
</dbReference>
<dbReference type="InterPro" id="IPR003841">
    <property type="entry name" value="Na/Pi_transpt"/>
</dbReference>
<dbReference type="AlphaFoldDB" id="A0A9D0ZFZ1"/>
<evidence type="ECO:0000313" key="7">
    <source>
        <dbReference type="EMBL" id="HIQ79690.1"/>
    </source>
</evidence>
<keyword evidence="5 6" id="KW-0472">Membrane</keyword>
<comment type="caution">
    <text evidence="7">The sequence shown here is derived from an EMBL/GenBank/DDBJ whole genome shotgun (WGS) entry which is preliminary data.</text>
</comment>
<evidence type="ECO:0000313" key="8">
    <source>
        <dbReference type="Proteomes" id="UP000886787"/>
    </source>
</evidence>
<dbReference type="Pfam" id="PF02690">
    <property type="entry name" value="Na_Pi_cotrans"/>
    <property type="match status" value="2"/>
</dbReference>
<dbReference type="NCBIfam" id="NF037997">
    <property type="entry name" value="Na_Pi_symport"/>
    <property type="match status" value="1"/>
</dbReference>
<proteinExistence type="predicted"/>
<feature type="transmembrane region" description="Helical" evidence="6">
    <location>
        <begin position="50"/>
        <end position="73"/>
    </location>
</feature>
<feature type="transmembrane region" description="Helical" evidence="6">
    <location>
        <begin position="114"/>
        <end position="134"/>
    </location>
</feature>
<evidence type="ECO:0000256" key="2">
    <source>
        <dbReference type="ARBA" id="ARBA00022475"/>
    </source>
</evidence>
<dbReference type="GO" id="GO:0044341">
    <property type="term" value="P:sodium-dependent phosphate transport"/>
    <property type="evidence" value="ECO:0007669"/>
    <property type="project" value="InterPro"/>
</dbReference>
<feature type="transmembrane region" description="Helical" evidence="6">
    <location>
        <begin position="173"/>
        <end position="194"/>
    </location>
</feature>
<name>A0A9D0ZFZ1_9FIRM</name>
<feature type="transmembrane region" description="Helical" evidence="6">
    <location>
        <begin position="289"/>
        <end position="313"/>
    </location>
</feature>
<dbReference type="PANTHER" id="PTHR10010:SF46">
    <property type="entry name" value="SODIUM-DEPENDENT PHOSPHATE TRANSPORT PROTEIN 2B"/>
    <property type="match status" value="1"/>
</dbReference>
<reference evidence="7" key="2">
    <citation type="journal article" date="2021" name="PeerJ">
        <title>Extensive microbial diversity within the chicken gut microbiome revealed by metagenomics and culture.</title>
        <authorList>
            <person name="Gilroy R."/>
            <person name="Ravi A."/>
            <person name="Getino M."/>
            <person name="Pursley I."/>
            <person name="Horton D.L."/>
            <person name="Alikhan N.F."/>
            <person name="Baker D."/>
            <person name="Gharbi K."/>
            <person name="Hall N."/>
            <person name="Watson M."/>
            <person name="Adriaenssens E.M."/>
            <person name="Foster-Nyarko E."/>
            <person name="Jarju S."/>
            <person name="Secka A."/>
            <person name="Antonio M."/>
            <person name="Oren A."/>
            <person name="Chaudhuri R.R."/>
            <person name="La Ragione R."/>
            <person name="Hildebrand F."/>
            <person name="Pallen M.J."/>
        </authorList>
    </citation>
    <scope>NUCLEOTIDE SEQUENCE</scope>
    <source>
        <strain evidence="7">ChiSjej1B19-3389</strain>
    </source>
</reference>
<organism evidence="7 8">
    <name type="scientific">Candidatus Scatavimonas merdigallinarum</name>
    <dbReference type="NCBI Taxonomy" id="2840914"/>
    <lineage>
        <taxon>Bacteria</taxon>
        <taxon>Bacillati</taxon>
        <taxon>Bacillota</taxon>
        <taxon>Clostridia</taxon>
        <taxon>Eubacteriales</taxon>
        <taxon>Oscillospiraceae</taxon>
        <taxon>Oscillospiraceae incertae sedis</taxon>
        <taxon>Candidatus Scatavimonas</taxon>
    </lineage>
</organism>
<evidence type="ECO:0000256" key="3">
    <source>
        <dbReference type="ARBA" id="ARBA00022692"/>
    </source>
</evidence>
<dbReference type="GO" id="GO:0005436">
    <property type="term" value="F:sodium:phosphate symporter activity"/>
    <property type="evidence" value="ECO:0007669"/>
    <property type="project" value="InterPro"/>
</dbReference>
<dbReference type="EMBL" id="DVFW01000002">
    <property type="protein sequence ID" value="HIQ79690.1"/>
    <property type="molecule type" value="Genomic_DNA"/>
</dbReference>
<keyword evidence="2" id="KW-1003">Cell membrane</keyword>
<reference evidence="7" key="1">
    <citation type="submission" date="2020-10" db="EMBL/GenBank/DDBJ databases">
        <authorList>
            <person name="Gilroy R."/>
        </authorList>
    </citation>
    <scope>NUCLEOTIDE SEQUENCE</scope>
    <source>
        <strain evidence="7">ChiSjej1B19-3389</strain>
    </source>
</reference>
<dbReference type="Proteomes" id="UP000886787">
    <property type="component" value="Unassembled WGS sequence"/>
</dbReference>
<keyword evidence="4 6" id="KW-1133">Transmembrane helix</keyword>
<evidence type="ECO:0000256" key="5">
    <source>
        <dbReference type="ARBA" id="ARBA00023136"/>
    </source>
</evidence>
<feature type="transmembrane region" description="Helical" evidence="6">
    <location>
        <begin position="85"/>
        <end position="108"/>
    </location>
</feature>